<gene>
    <name evidence="2" type="ORF">SERLA73DRAFT_26063</name>
</gene>
<feature type="region of interest" description="Disordered" evidence="1">
    <location>
        <begin position="1"/>
        <end position="176"/>
    </location>
</feature>
<feature type="compositionally biased region" description="Polar residues" evidence="1">
    <location>
        <begin position="63"/>
        <end position="83"/>
    </location>
</feature>
<name>F8PNP1_SERL3</name>
<proteinExistence type="predicted"/>
<feature type="compositionally biased region" description="Low complexity" evidence="1">
    <location>
        <begin position="165"/>
        <end position="176"/>
    </location>
</feature>
<feature type="non-terminal residue" evidence="2">
    <location>
        <position position="1"/>
    </location>
</feature>
<dbReference type="AlphaFoldDB" id="F8PNP1"/>
<dbReference type="InParanoid" id="F8PNP1"/>
<feature type="compositionally biased region" description="Basic and acidic residues" evidence="1">
    <location>
        <begin position="114"/>
        <end position="127"/>
    </location>
</feature>
<accession>F8PNP1</accession>
<dbReference type="Proteomes" id="UP000008063">
    <property type="component" value="Unassembled WGS sequence"/>
</dbReference>
<keyword evidence="3" id="KW-1185">Reference proteome</keyword>
<reference evidence="3" key="1">
    <citation type="journal article" date="2011" name="Science">
        <title>The plant cell wall-decomposing machinery underlies the functional diversity of forest fungi.</title>
        <authorList>
            <person name="Eastwood D.C."/>
            <person name="Floudas D."/>
            <person name="Binder M."/>
            <person name="Majcherczyk A."/>
            <person name="Schneider P."/>
            <person name="Aerts A."/>
            <person name="Asiegbu F.O."/>
            <person name="Baker S.E."/>
            <person name="Barry K."/>
            <person name="Bendiksby M."/>
            <person name="Blumentritt M."/>
            <person name="Coutinho P.M."/>
            <person name="Cullen D."/>
            <person name="de Vries R.P."/>
            <person name="Gathman A."/>
            <person name="Goodell B."/>
            <person name="Henrissat B."/>
            <person name="Ihrmark K."/>
            <person name="Kauserud H."/>
            <person name="Kohler A."/>
            <person name="LaButti K."/>
            <person name="Lapidus A."/>
            <person name="Lavin J.L."/>
            <person name="Lee Y.-H."/>
            <person name="Lindquist E."/>
            <person name="Lilly W."/>
            <person name="Lucas S."/>
            <person name="Morin E."/>
            <person name="Murat C."/>
            <person name="Oguiza J.A."/>
            <person name="Park J."/>
            <person name="Pisabarro A.G."/>
            <person name="Riley R."/>
            <person name="Rosling A."/>
            <person name="Salamov A."/>
            <person name="Schmidt O."/>
            <person name="Schmutz J."/>
            <person name="Skrede I."/>
            <person name="Stenlid J."/>
            <person name="Wiebenga A."/>
            <person name="Xie X."/>
            <person name="Kuees U."/>
            <person name="Hibbett D.S."/>
            <person name="Hoffmeister D."/>
            <person name="Hoegberg N."/>
            <person name="Martin F."/>
            <person name="Grigoriev I.V."/>
            <person name="Watkinson S.C."/>
        </authorList>
    </citation>
    <scope>NUCLEOTIDE SEQUENCE [LARGE SCALE GENOMIC DNA]</scope>
    <source>
        <strain evidence="3">strain S7.3</strain>
    </source>
</reference>
<sequence length="176" mass="19381">PQVKPGPKDQVSNTQHPTKQPTQLPYSKKVPRRSSKPIINWFQRKLAGTVKTRRVSDVKTRSTRSVSSPWPQPSRVSSQRNGVGNNGGALGQSRRDDIHLQRKTISLNGDGDFDEHSEIERDVETSTHHSSLARDSMWSPTSPLEADEDASVRPLPPSAPPSPSPSHSSSSYMSDP</sequence>
<dbReference type="OMA" id="QIGRHSE"/>
<feature type="compositionally biased region" description="Polar residues" evidence="1">
    <location>
        <begin position="10"/>
        <end position="25"/>
    </location>
</feature>
<feature type="compositionally biased region" description="Pro residues" evidence="1">
    <location>
        <begin position="154"/>
        <end position="164"/>
    </location>
</feature>
<evidence type="ECO:0000313" key="2">
    <source>
        <dbReference type="EMBL" id="EGO01768.1"/>
    </source>
</evidence>
<evidence type="ECO:0000313" key="3">
    <source>
        <dbReference type="Proteomes" id="UP000008063"/>
    </source>
</evidence>
<protein>
    <submittedName>
        <fullName evidence="2">Uncharacterized protein</fullName>
    </submittedName>
</protein>
<dbReference type="HOGENOM" id="CLU_1528819_0_0_1"/>
<organism evidence="3">
    <name type="scientific">Serpula lacrymans var. lacrymans (strain S7.3)</name>
    <name type="common">Dry rot fungus</name>
    <dbReference type="NCBI Taxonomy" id="936435"/>
    <lineage>
        <taxon>Eukaryota</taxon>
        <taxon>Fungi</taxon>
        <taxon>Dikarya</taxon>
        <taxon>Basidiomycota</taxon>
        <taxon>Agaricomycotina</taxon>
        <taxon>Agaricomycetes</taxon>
        <taxon>Agaricomycetidae</taxon>
        <taxon>Boletales</taxon>
        <taxon>Coniophorineae</taxon>
        <taxon>Serpulaceae</taxon>
        <taxon>Serpula</taxon>
    </lineage>
</organism>
<dbReference type="OrthoDB" id="3269047at2759"/>
<dbReference type="EMBL" id="GL945477">
    <property type="protein sequence ID" value="EGO01768.1"/>
    <property type="molecule type" value="Genomic_DNA"/>
</dbReference>
<evidence type="ECO:0000256" key="1">
    <source>
        <dbReference type="SAM" id="MobiDB-lite"/>
    </source>
</evidence>
<feature type="non-terminal residue" evidence="2">
    <location>
        <position position="176"/>
    </location>
</feature>